<dbReference type="EMBL" id="BLLK01000046">
    <property type="protein sequence ID" value="GFH52746.1"/>
    <property type="molecule type" value="Genomic_DNA"/>
</dbReference>
<gene>
    <name evidence="2" type="ORF">CTEN210_09222</name>
</gene>
<feature type="transmembrane region" description="Helical" evidence="1">
    <location>
        <begin position="164"/>
        <end position="182"/>
    </location>
</feature>
<keyword evidence="3" id="KW-1185">Reference proteome</keyword>
<organism evidence="2 3">
    <name type="scientific">Chaetoceros tenuissimus</name>
    <dbReference type="NCBI Taxonomy" id="426638"/>
    <lineage>
        <taxon>Eukaryota</taxon>
        <taxon>Sar</taxon>
        <taxon>Stramenopiles</taxon>
        <taxon>Ochrophyta</taxon>
        <taxon>Bacillariophyta</taxon>
        <taxon>Coscinodiscophyceae</taxon>
        <taxon>Chaetocerotophycidae</taxon>
        <taxon>Chaetocerotales</taxon>
        <taxon>Chaetocerotaceae</taxon>
        <taxon>Chaetoceros</taxon>
    </lineage>
</organism>
<evidence type="ECO:0000256" key="1">
    <source>
        <dbReference type="SAM" id="Phobius"/>
    </source>
</evidence>
<dbReference type="Gene3D" id="3.30.300.320">
    <property type="match status" value="1"/>
</dbReference>
<feature type="transmembrane region" description="Helical" evidence="1">
    <location>
        <begin position="247"/>
        <end position="268"/>
    </location>
</feature>
<keyword evidence="1" id="KW-0812">Transmembrane</keyword>
<keyword evidence="1" id="KW-1133">Transmembrane helix</keyword>
<name>A0AAD3CX30_9STRA</name>
<evidence type="ECO:0008006" key="4">
    <source>
        <dbReference type="Google" id="ProtNLM"/>
    </source>
</evidence>
<evidence type="ECO:0000313" key="3">
    <source>
        <dbReference type="Proteomes" id="UP001054902"/>
    </source>
</evidence>
<proteinExistence type="predicted"/>
<keyword evidence="1" id="KW-0472">Membrane</keyword>
<comment type="caution">
    <text evidence="2">The sequence shown here is derived from an EMBL/GenBank/DDBJ whole genome shotgun (WGS) entry which is preliminary data.</text>
</comment>
<dbReference type="AlphaFoldDB" id="A0AAD3CX30"/>
<accession>A0AAD3CX30</accession>
<feature type="transmembrane region" description="Helical" evidence="1">
    <location>
        <begin position="62"/>
        <end position="82"/>
    </location>
</feature>
<dbReference type="Proteomes" id="UP001054902">
    <property type="component" value="Unassembled WGS sequence"/>
</dbReference>
<protein>
    <recommendedName>
        <fullName evidence="4">LNR domain-containing protein</fullName>
    </recommendedName>
</protein>
<evidence type="ECO:0000313" key="2">
    <source>
        <dbReference type="EMBL" id="GFH52746.1"/>
    </source>
</evidence>
<reference evidence="2 3" key="1">
    <citation type="journal article" date="2021" name="Sci. Rep.">
        <title>The genome of the diatom Chaetoceros tenuissimus carries an ancient integrated fragment of an extant virus.</title>
        <authorList>
            <person name="Hongo Y."/>
            <person name="Kimura K."/>
            <person name="Takaki Y."/>
            <person name="Yoshida Y."/>
            <person name="Baba S."/>
            <person name="Kobayashi G."/>
            <person name="Nagasaki K."/>
            <person name="Hano T."/>
            <person name="Tomaru Y."/>
        </authorList>
    </citation>
    <scope>NUCLEOTIDE SEQUENCE [LARGE SCALE GENOMIC DNA]</scope>
    <source>
        <strain evidence="2 3">NIES-3715</strain>
    </source>
</reference>
<sequence length="463" mass="52034">MSNPQELEEGNFEENEGEKLKQTVTIPHHLEPDIYNVMMLSPILIEEREIFKLKPLAKAWEVGLFAFSMQFVIGILLILNLLKNEYGAMDLNVPLRVSGTVRCGQIFTIFLSLMMQTDVSSAIWNVWFLRYSESTSQWKKLLQEDSQSGNTLHIWLRRILFPNLLKFLQAALILCATWIIIIQSDDFVDLITNFTALFIVSSIDDVFFIMADQGVLGSDLSKSAKTLSDIELNCGEKLSFLPSAMTLIAAIMYICFALVMFLGLGVIAHRQDSGTYIRKRYPVCTRDVKDVSKLGDGKCHAEFNNENCNFDHGDCEIFNLMYPNCDVKNPYNVGDGHCDASEGYNVTECDYDGGDCLSLSCIDICDLVAEIDAKSYSDCVSSCDEEETTDPPVNDTNSNYYYWLRCGSIDQACCMDCAQQHGILTCIDDCDDIADGNNAILYTACKTNCRAKPNFIFCLNNDC</sequence>